<keyword evidence="2" id="KW-1185">Reference proteome</keyword>
<dbReference type="Proteomes" id="UP000601435">
    <property type="component" value="Unassembled WGS sequence"/>
</dbReference>
<accession>A0A813AHI8</accession>
<organism evidence="1 2">
    <name type="scientific">Symbiodinium necroappetens</name>
    <dbReference type="NCBI Taxonomy" id="1628268"/>
    <lineage>
        <taxon>Eukaryota</taxon>
        <taxon>Sar</taxon>
        <taxon>Alveolata</taxon>
        <taxon>Dinophyceae</taxon>
        <taxon>Suessiales</taxon>
        <taxon>Symbiodiniaceae</taxon>
        <taxon>Symbiodinium</taxon>
    </lineage>
</organism>
<dbReference type="EMBL" id="CAJNJA010059831">
    <property type="protein sequence ID" value="CAE7868807.1"/>
    <property type="molecule type" value="Genomic_DNA"/>
</dbReference>
<evidence type="ECO:0000313" key="1">
    <source>
        <dbReference type="EMBL" id="CAE7868807.1"/>
    </source>
</evidence>
<dbReference type="AlphaFoldDB" id="A0A813AHI8"/>
<gene>
    <name evidence="1" type="primary">Nlrc3</name>
    <name evidence="1" type="ORF">SNEC2469_LOCUS27969</name>
</gene>
<protein>
    <submittedName>
        <fullName evidence="1">Nlrc3 protein</fullName>
    </submittedName>
</protein>
<sequence>MFRKEREQFEKLFAPLCRALPELKLRGLGLGLCEQYREFGADEARALATGLGQQTELERLTLYLWNNSLSGGLSCAPRFAF</sequence>
<reference evidence="1" key="1">
    <citation type="submission" date="2021-02" db="EMBL/GenBank/DDBJ databases">
        <authorList>
            <person name="Dougan E. K."/>
            <person name="Rhodes N."/>
            <person name="Thang M."/>
            <person name="Chan C."/>
        </authorList>
    </citation>
    <scope>NUCLEOTIDE SEQUENCE</scope>
</reference>
<evidence type="ECO:0000313" key="2">
    <source>
        <dbReference type="Proteomes" id="UP000601435"/>
    </source>
</evidence>
<comment type="caution">
    <text evidence="1">The sequence shown here is derived from an EMBL/GenBank/DDBJ whole genome shotgun (WGS) entry which is preliminary data.</text>
</comment>
<name>A0A813AHI8_9DINO</name>
<proteinExistence type="predicted"/>